<dbReference type="InterPro" id="IPR027417">
    <property type="entry name" value="P-loop_NTPase"/>
</dbReference>
<gene>
    <name evidence="11" type="primary">tsaE</name>
    <name evidence="11" type="ORF">ACFSB2_02805</name>
</gene>
<keyword evidence="8" id="KW-0067">ATP-binding</keyword>
<evidence type="ECO:0000256" key="5">
    <source>
        <dbReference type="ARBA" id="ARBA00022694"/>
    </source>
</evidence>
<keyword evidence="4" id="KW-0963">Cytoplasm</keyword>
<dbReference type="SUPFAM" id="SSF52540">
    <property type="entry name" value="P-loop containing nucleoside triphosphate hydrolases"/>
    <property type="match status" value="1"/>
</dbReference>
<accession>A0ABW4JC52</accession>
<evidence type="ECO:0000256" key="2">
    <source>
        <dbReference type="ARBA" id="ARBA00007599"/>
    </source>
</evidence>
<dbReference type="InterPro" id="IPR003442">
    <property type="entry name" value="T6A_TsaE"/>
</dbReference>
<evidence type="ECO:0000256" key="4">
    <source>
        <dbReference type="ARBA" id="ARBA00022490"/>
    </source>
</evidence>
<dbReference type="Pfam" id="PF02367">
    <property type="entry name" value="TsaE"/>
    <property type="match status" value="1"/>
</dbReference>
<sequence>MAQDWIVYTTSAASTQQLGTMLGELLQPGDIILLSGDLGVGKTHFAQGVAAGLGVKEAVTSPTFTLVAEYDGRLPFVHMDLYRLYADEHGQTLTAHALEQIAFDDYLDGQQVVLIEWPRGVMAELDNYLWVQFSYDAPELQETRCIAIQSEGIDAALRLEEWKAAWA</sequence>
<comment type="caution">
    <text evidence="11">The sequence shown here is derived from an EMBL/GenBank/DDBJ whole genome shotgun (WGS) entry which is preliminary data.</text>
</comment>
<evidence type="ECO:0000313" key="11">
    <source>
        <dbReference type="EMBL" id="MFD1673639.1"/>
    </source>
</evidence>
<protein>
    <recommendedName>
        <fullName evidence="3">tRNA threonylcarbamoyladenosine biosynthesis protein TsaE</fullName>
    </recommendedName>
    <alternativeName>
        <fullName evidence="10">t(6)A37 threonylcarbamoyladenosine biosynthesis protein TsaE</fullName>
    </alternativeName>
</protein>
<evidence type="ECO:0000256" key="7">
    <source>
        <dbReference type="ARBA" id="ARBA00022741"/>
    </source>
</evidence>
<keyword evidence="12" id="KW-1185">Reference proteome</keyword>
<dbReference type="NCBIfam" id="TIGR00150">
    <property type="entry name" value="T6A_YjeE"/>
    <property type="match status" value="1"/>
</dbReference>
<comment type="similarity">
    <text evidence="2">Belongs to the TsaE family.</text>
</comment>
<reference evidence="12" key="1">
    <citation type="journal article" date="2019" name="Int. J. Syst. Evol. Microbiol.">
        <title>The Global Catalogue of Microorganisms (GCM) 10K type strain sequencing project: providing services to taxonomists for standard genome sequencing and annotation.</title>
        <authorList>
            <consortium name="The Broad Institute Genomics Platform"/>
            <consortium name="The Broad Institute Genome Sequencing Center for Infectious Disease"/>
            <person name="Wu L."/>
            <person name="Ma J."/>
        </authorList>
    </citation>
    <scope>NUCLEOTIDE SEQUENCE [LARGE SCALE GENOMIC DNA]</scope>
    <source>
        <strain evidence="12">CGMCC 1.12286</strain>
    </source>
</reference>
<keyword evidence="5" id="KW-0819">tRNA processing</keyword>
<evidence type="ECO:0000313" key="12">
    <source>
        <dbReference type="Proteomes" id="UP001597079"/>
    </source>
</evidence>
<keyword evidence="9" id="KW-0460">Magnesium</keyword>
<evidence type="ECO:0000256" key="9">
    <source>
        <dbReference type="ARBA" id="ARBA00022842"/>
    </source>
</evidence>
<evidence type="ECO:0000256" key="10">
    <source>
        <dbReference type="ARBA" id="ARBA00032441"/>
    </source>
</evidence>
<keyword evidence="6" id="KW-0479">Metal-binding</keyword>
<organism evidence="11 12">
    <name type="scientific">Alicyclobacillus fodiniaquatilis</name>
    <dbReference type="NCBI Taxonomy" id="1661150"/>
    <lineage>
        <taxon>Bacteria</taxon>
        <taxon>Bacillati</taxon>
        <taxon>Bacillota</taxon>
        <taxon>Bacilli</taxon>
        <taxon>Bacillales</taxon>
        <taxon>Alicyclobacillaceae</taxon>
        <taxon>Alicyclobacillus</taxon>
    </lineage>
</organism>
<dbReference type="Gene3D" id="3.40.50.300">
    <property type="entry name" value="P-loop containing nucleotide triphosphate hydrolases"/>
    <property type="match status" value="1"/>
</dbReference>
<evidence type="ECO:0000256" key="6">
    <source>
        <dbReference type="ARBA" id="ARBA00022723"/>
    </source>
</evidence>
<dbReference type="RefSeq" id="WP_377941112.1">
    <property type="nucleotide sequence ID" value="NZ_JBHUCX010000009.1"/>
</dbReference>
<keyword evidence="7" id="KW-0547">Nucleotide-binding</keyword>
<proteinExistence type="inferred from homology"/>
<comment type="subcellular location">
    <subcellularLocation>
        <location evidence="1">Cytoplasm</location>
    </subcellularLocation>
</comment>
<dbReference type="EMBL" id="JBHUCX010000009">
    <property type="protein sequence ID" value="MFD1673639.1"/>
    <property type="molecule type" value="Genomic_DNA"/>
</dbReference>
<evidence type="ECO:0000256" key="3">
    <source>
        <dbReference type="ARBA" id="ARBA00019010"/>
    </source>
</evidence>
<dbReference type="PANTHER" id="PTHR33540">
    <property type="entry name" value="TRNA THREONYLCARBAMOYLADENOSINE BIOSYNTHESIS PROTEIN TSAE"/>
    <property type="match status" value="1"/>
</dbReference>
<evidence type="ECO:0000256" key="8">
    <source>
        <dbReference type="ARBA" id="ARBA00022840"/>
    </source>
</evidence>
<name>A0ABW4JC52_9BACL</name>
<dbReference type="Proteomes" id="UP001597079">
    <property type="component" value="Unassembled WGS sequence"/>
</dbReference>
<dbReference type="PANTHER" id="PTHR33540:SF2">
    <property type="entry name" value="TRNA THREONYLCARBAMOYLADENOSINE BIOSYNTHESIS PROTEIN TSAE"/>
    <property type="match status" value="1"/>
</dbReference>
<evidence type="ECO:0000256" key="1">
    <source>
        <dbReference type="ARBA" id="ARBA00004496"/>
    </source>
</evidence>